<organism evidence="8 9">
    <name type="scientific">Candidatus Acidiferrum panamense</name>
    <dbReference type="NCBI Taxonomy" id="2741543"/>
    <lineage>
        <taxon>Bacteria</taxon>
        <taxon>Pseudomonadati</taxon>
        <taxon>Acidobacteriota</taxon>
        <taxon>Terriglobia</taxon>
        <taxon>Candidatus Acidiferrales</taxon>
        <taxon>Candidatus Acidiferrum</taxon>
    </lineage>
</organism>
<keyword evidence="6" id="KW-0472">Membrane</keyword>
<dbReference type="SMART" id="SM00028">
    <property type="entry name" value="TPR"/>
    <property type="match status" value="6"/>
</dbReference>
<sequence length="692" mass="75015">LVRKDGQVKLLDFGIAKLLANDTDPGLATQLTLQGGAALTPQFAAPEQINGGAVTTATDVYALGVLLYILLTGQHPAADAHSAAELVKAIVETEPPKSSDAFGLPDSKAAAERRGATADRLRRQLRGDLDTIVGKGLKKNPIERYSSGAAMADDLSRYLKHEPISARPDTITYRAAKFVRRNRIAVALATLVIMAVVGGVIATALQARTARGQRDFALRQLGRAEALNDFNEFILSDASPSGKPFTVRDLLGHAEHILSRQKAVTENRVELLSEVGDQYSLLEDQAKARPILEEAYRLSRGLSDPSVRAAAACALADGLVRSGELERAEALFQQGMKELPDEPQFTLSRVDCLHRGSEVAQERGAAQEAVARMEASLRVLRESPFNSDWARVLILNDLGEAYRMAGQNYKASSIFENVNALLSSMGRDDTRMAGVLYNDWGNALVNLGRPLEGEGLLRRAIEIQGNLPILLNNYAFALRMLARFSEAADYSEKAYKGALETKDRFTIYRALQLRAAIYLDKHDFARSAAMLAELEPLLRQMFPPDHMSFGQLASLKAVLASWQGDPQRALQLANEAVSILEASIKSGGRGRDFLPTILIRRSTIEREVAQPAQAEADATRALEQFQAAVQPGAFSSLIGGAYLNLGKALQAQGETAQARVAFRSAADHFSKTLGPDHPDSRAARQLAGTTAQ</sequence>
<reference evidence="8" key="1">
    <citation type="submission" date="2020-06" db="EMBL/GenBank/DDBJ databases">
        <title>Legume-microbial interactions unlock mineral nutrients during tropical forest succession.</title>
        <authorList>
            <person name="Epihov D.Z."/>
        </authorList>
    </citation>
    <scope>NUCLEOTIDE SEQUENCE [LARGE SCALE GENOMIC DNA]</scope>
    <source>
        <strain evidence="8">Pan2503</strain>
    </source>
</reference>
<evidence type="ECO:0000313" key="9">
    <source>
        <dbReference type="Proteomes" id="UP000567293"/>
    </source>
</evidence>
<dbReference type="Pfam" id="PF00069">
    <property type="entry name" value="Pkinase"/>
    <property type="match status" value="1"/>
</dbReference>
<feature type="compositionally biased region" description="Basic and acidic residues" evidence="5">
    <location>
        <begin position="670"/>
        <end position="682"/>
    </location>
</feature>
<dbReference type="Pfam" id="PF13374">
    <property type="entry name" value="TPR_10"/>
    <property type="match status" value="1"/>
</dbReference>
<dbReference type="InterPro" id="IPR000719">
    <property type="entry name" value="Prot_kinase_dom"/>
</dbReference>
<dbReference type="PANTHER" id="PTHR43289:SF34">
    <property type="entry name" value="SERINE_THREONINE-PROTEIN KINASE YBDM-RELATED"/>
    <property type="match status" value="1"/>
</dbReference>
<dbReference type="InterPro" id="IPR011009">
    <property type="entry name" value="Kinase-like_dom_sf"/>
</dbReference>
<accession>A0A7V8SYV2</accession>
<dbReference type="Gene3D" id="1.10.510.10">
    <property type="entry name" value="Transferase(Phosphotransferase) domain 1"/>
    <property type="match status" value="1"/>
</dbReference>
<evidence type="ECO:0000256" key="2">
    <source>
        <dbReference type="ARBA" id="ARBA00022741"/>
    </source>
</evidence>
<dbReference type="Proteomes" id="UP000567293">
    <property type="component" value="Unassembled WGS sequence"/>
</dbReference>
<name>A0A7V8SYV2_9BACT</name>
<dbReference type="SUPFAM" id="SSF48452">
    <property type="entry name" value="TPR-like"/>
    <property type="match status" value="3"/>
</dbReference>
<dbReference type="InterPro" id="IPR011990">
    <property type="entry name" value="TPR-like_helical_dom_sf"/>
</dbReference>
<comment type="caution">
    <text evidence="8">The sequence shown here is derived from an EMBL/GenBank/DDBJ whole genome shotgun (WGS) entry which is preliminary data.</text>
</comment>
<dbReference type="SUPFAM" id="SSF56112">
    <property type="entry name" value="Protein kinase-like (PK-like)"/>
    <property type="match status" value="1"/>
</dbReference>
<proteinExistence type="predicted"/>
<keyword evidence="9" id="KW-1185">Reference proteome</keyword>
<dbReference type="Gene3D" id="1.25.40.10">
    <property type="entry name" value="Tetratricopeptide repeat domain"/>
    <property type="match status" value="2"/>
</dbReference>
<feature type="transmembrane region" description="Helical" evidence="6">
    <location>
        <begin position="184"/>
        <end position="205"/>
    </location>
</feature>
<keyword evidence="2" id="KW-0547">Nucleotide-binding</keyword>
<dbReference type="GO" id="GO:0004674">
    <property type="term" value="F:protein serine/threonine kinase activity"/>
    <property type="evidence" value="ECO:0007669"/>
    <property type="project" value="TreeGrafter"/>
</dbReference>
<keyword evidence="4" id="KW-0067">ATP-binding</keyword>
<keyword evidence="3 8" id="KW-0418">Kinase</keyword>
<dbReference type="GO" id="GO:0005524">
    <property type="term" value="F:ATP binding"/>
    <property type="evidence" value="ECO:0007669"/>
    <property type="project" value="UniProtKB-KW"/>
</dbReference>
<dbReference type="PANTHER" id="PTHR43289">
    <property type="entry name" value="MITOGEN-ACTIVATED PROTEIN KINASE KINASE KINASE 20-RELATED"/>
    <property type="match status" value="1"/>
</dbReference>
<keyword evidence="1" id="KW-0808">Transferase</keyword>
<gene>
    <name evidence="8" type="ORF">HRJ53_22570</name>
</gene>
<dbReference type="InterPro" id="IPR019734">
    <property type="entry name" value="TPR_rpt"/>
</dbReference>
<keyword evidence="6" id="KW-0812">Transmembrane</keyword>
<dbReference type="AlphaFoldDB" id="A0A7V8SYV2"/>
<keyword evidence="6" id="KW-1133">Transmembrane helix</keyword>
<feature type="region of interest" description="Disordered" evidence="5">
    <location>
        <begin position="670"/>
        <end position="692"/>
    </location>
</feature>
<dbReference type="EMBL" id="JACDQQ010002178">
    <property type="protein sequence ID" value="MBA0087780.1"/>
    <property type="molecule type" value="Genomic_DNA"/>
</dbReference>
<evidence type="ECO:0000256" key="5">
    <source>
        <dbReference type="SAM" id="MobiDB-lite"/>
    </source>
</evidence>
<protein>
    <submittedName>
        <fullName evidence="8">Protein kinase</fullName>
    </submittedName>
</protein>
<evidence type="ECO:0000256" key="1">
    <source>
        <dbReference type="ARBA" id="ARBA00022679"/>
    </source>
</evidence>
<evidence type="ECO:0000259" key="7">
    <source>
        <dbReference type="PROSITE" id="PS50011"/>
    </source>
</evidence>
<feature type="non-terminal residue" evidence="8">
    <location>
        <position position="1"/>
    </location>
</feature>
<evidence type="ECO:0000256" key="4">
    <source>
        <dbReference type="ARBA" id="ARBA00022840"/>
    </source>
</evidence>
<feature type="domain" description="Protein kinase" evidence="7">
    <location>
        <begin position="1"/>
        <end position="159"/>
    </location>
</feature>
<dbReference type="PROSITE" id="PS50011">
    <property type="entry name" value="PROTEIN_KINASE_DOM"/>
    <property type="match status" value="1"/>
</dbReference>
<evidence type="ECO:0000313" key="8">
    <source>
        <dbReference type="EMBL" id="MBA0087780.1"/>
    </source>
</evidence>
<evidence type="ECO:0000256" key="6">
    <source>
        <dbReference type="SAM" id="Phobius"/>
    </source>
</evidence>
<evidence type="ECO:0000256" key="3">
    <source>
        <dbReference type="ARBA" id="ARBA00022777"/>
    </source>
</evidence>